<dbReference type="SMART" id="SM00448">
    <property type="entry name" value="REC"/>
    <property type="match status" value="1"/>
</dbReference>
<dbReference type="AlphaFoldDB" id="A0A382P4K8"/>
<keyword evidence="1" id="KW-0805">Transcription regulation</keyword>
<dbReference type="InterPro" id="IPR058245">
    <property type="entry name" value="NreC/VraR/RcsB-like_REC"/>
</dbReference>
<evidence type="ECO:0000256" key="1">
    <source>
        <dbReference type="ARBA" id="ARBA00023015"/>
    </source>
</evidence>
<dbReference type="PANTHER" id="PTHR43214:SF24">
    <property type="entry name" value="TRANSCRIPTIONAL REGULATORY PROTEIN NARL-RELATED"/>
    <property type="match status" value="1"/>
</dbReference>
<evidence type="ECO:0000256" key="2">
    <source>
        <dbReference type="ARBA" id="ARBA00023125"/>
    </source>
</evidence>
<keyword evidence="3" id="KW-0804">Transcription</keyword>
<evidence type="ECO:0000259" key="4">
    <source>
        <dbReference type="PROSITE" id="PS50110"/>
    </source>
</evidence>
<evidence type="ECO:0000313" key="5">
    <source>
        <dbReference type="EMBL" id="SVC68293.1"/>
    </source>
</evidence>
<gene>
    <name evidence="5" type="ORF">METZ01_LOCUS321147</name>
</gene>
<reference evidence="5" key="1">
    <citation type="submission" date="2018-05" db="EMBL/GenBank/DDBJ databases">
        <authorList>
            <person name="Lanie J.A."/>
            <person name="Ng W.-L."/>
            <person name="Kazmierczak K.M."/>
            <person name="Andrzejewski T.M."/>
            <person name="Davidsen T.M."/>
            <person name="Wayne K.J."/>
            <person name="Tettelin H."/>
            <person name="Glass J.I."/>
            <person name="Rusch D."/>
            <person name="Podicherti R."/>
            <person name="Tsui H.-C.T."/>
            <person name="Winkler M.E."/>
        </authorList>
    </citation>
    <scope>NUCLEOTIDE SEQUENCE</scope>
</reference>
<dbReference type="InterPro" id="IPR039420">
    <property type="entry name" value="WalR-like"/>
</dbReference>
<dbReference type="PROSITE" id="PS50110">
    <property type="entry name" value="RESPONSE_REGULATORY"/>
    <property type="match status" value="1"/>
</dbReference>
<accession>A0A382P4K8</accession>
<dbReference type="GO" id="GO:0000160">
    <property type="term" value="P:phosphorelay signal transduction system"/>
    <property type="evidence" value="ECO:0007669"/>
    <property type="project" value="InterPro"/>
</dbReference>
<organism evidence="5">
    <name type="scientific">marine metagenome</name>
    <dbReference type="NCBI Taxonomy" id="408172"/>
    <lineage>
        <taxon>unclassified sequences</taxon>
        <taxon>metagenomes</taxon>
        <taxon>ecological metagenomes</taxon>
    </lineage>
</organism>
<feature type="non-terminal residue" evidence="5">
    <location>
        <position position="100"/>
    </location>
</feature>
<evidence type="ECO:0000256" key="3">
    <source>
        <dbReference type="ARBA" id="ARBA00023163"/>
    </source>
</evidence>
<dbReference type="PANTHER" id="PTHR43214">
    <property type="entry name" value="TWO-COMPONENT RESPONSE REGULATOR"/>
    <property type="match status" value="1"/>
</dbReference>
<dbReference type="InterPro" id="IPR001789">
    <property type="entry name" value="Sig_transdc_resp-reg_receiver"/>
</dbReference>
<dbReference type="GO" id="GO:0003677">
    <property type="term" value="F:DNA binding"/>
    <property type="evidence" value="ECO:0007669"/>
    <property type="project" value="UniProtKB-KW"/>
</dbReference>
<name>A0A382P4K8_9ZZZZ</name>
<dbReference type="EMBL" id="UINC01104834">
    <property type="protein sequence ID" value="SVC68293.1"/>
    <property type="molecule type" value="Genomic_DNA"/>
</dbReference>
<dbReference type="SUPFAM" id="SSF52172">
    <property type="entry name" value="CheY-like"/>
    <property type="match status" value="1"/>
</dbReference>
<dbReference type="Pfam" id="PF00072">
    <property type="entry name" value="Response_reg"/>
    <property type="match status" value="1"/>
</dbReference>
<protein>
    <recommendedName>
        <fullName evidence="4">Response regulatory domain-containing protein</fullName>
    </recommendedName>
</protein>
<dbReference type="InterPro" id="IPR011006">
    <property type="entry name" value="CheY-like_superfamily"/>
</dbReference>
<proteinExistence type="predicted"/>
<dbReference type="CDD" id="cd17535">
    <property type="entry name" value="REC_NarL-like"/>
    <property type="match status" value="1"/>
</dbReference>
<sequence length="100" mass="11108">MENLRVYLVDDHPLMRLALRRILESDPRFTVIGESDNAEECLTAVTTMDVDMVVMDIQLPGLDGVEPTRQLKAQHPGLKVVIVSPYGEEYLIPSIDAGAD</sequence>
<keyword evidence="2" id="KW-0238">DNA-binding</keyword>
<feature type="domain" description="Response regulatory" evidence="4">
    <location>
        <begin position="5"/>
        <end position="100"/>
    </location>
</feature>
<dbReference type="Gene3D" id="3.40.50.2300">
    <property type="match status" value="1"/>
</dbReference>